<dbReference type="AlphaFoldDB" id="F2ULT6"/>
<protein>
    <recommendedName>
        <fullName evidence="1">Limiting CO2-inducible protein B/C beta carbonyic anhydrase domain-containing protein</fullName>
    </recommendedName>
</protein>
<dbReference type="PANTHER" id="PTHR38016">
    <property type="entry name" value="UNNAMED PRODUCT"/>
    <property type="match status" value="1"/>
</dbReference>
<dbReference type="EMBL" id="GL832981">
    <property type="protein sequence ID" value="EGD78085.1"/>
    <property type="molecule type" value="Genomic_DNA"/>
</dbReference>
<dbReference type="InterPro" id="IPR040703">
    <property type="entry name" value="LCIB/C_CA"/>
</dbReference>
<dbReference type="GeneID" id="16070315"/>
<gene>
    <name evidence="2" type="ORF">PTSG_08963</name>
</gene>
<keyword evidence="3" id="KW-1185">Reference proteome</keyword>
<dbReference type="OMA" id="IQYPARA"/>
<dbReference type="eggNOG" id="ENOG502S48Q">
    <property type="taxonomic scope" value="Eukaryota"/>
</dbReference>
<dbReference type="KEGG" id="sre:PTSG_08963"/>
<sequence>MPPFRHALRMSFDTAKAVLAKSFPEHKAFPSSKFVTEANNVLMARGYSKENTLFASSCCSDEINRLLDYQMNSWGEHFQLGGLAGFPFVGRTGFAAYQSHMPEKDGRLFIMCAAHVGVSRAGNLGYCNRPGMESESKACGSALGAYSHLLENNGCDGDGTAAEALAVHDLQQHLITRLVKKHFDDIKKADDPIAKLSLVVAEENYNEVCAIIPPDYDRSEVAILAGLQVNTDTEVDDFFIPLHFKIRGKDGAYQDVFGELMSKLE</sequence>
<dbReference type="OrthoDB" id="38305at2759"/>
<dbReference type="STRING" id="946362.F2ULT6"/>
<feature type="domain" description="Limiting CO2-inducible protein B/C beta carbonyic anhydrase" evidence="1">
    <location>
        <begin position="28"/>
        <end position="247"/>
    </location>
</feature>
<dbReference type="PANTHER" id="PTHR38016:SF1">
    <property type="entry name" value="LIMITING CO2-INDUCIBLE PROTEIN B_C BETA CARBONYIC ANHYDRASE DOMAIN-CONTAINING PROTEIN"/>
    <property type="match status" value="1"/>
</dbReference>
<evidence type="ECO:0000313" key="2">
    <source>
        <dbReference type="EMBL" id="EGD78085.1"/>
    </source>
</evidence>
<dbReference type="RefSeq" id="XP_004989761.1">
    <property type="nucleotide sequence ID" value="XM_004989704.1"/>
</dbReference>
<dbReference type="Pfam" id="PF18599">
    <property type="entry name" value="LCIB_C_CA"/>
    <property type="match status" value="1"/>
</dbReference>
<name>F2ULT6_SALR5</name>
<dbReference type="InParanoid" id="F2ULT6"/>
<organism evidence="3">
    <name type="scientific">Salpingoeca rosetta (strain ATCC 50818 / BSB-021)</name>
    <dbReference type="NCBI Taxonomy" id="946362"/>
    <lineage>
        <taxon>Eukaryota</taxon>
        <taxon>Choanoflagellata</taxon>
        <taxon>Craspedida</taxon>
        <taxon>Salpingoecidae</taxon>
        <taxon>Salpingoeca</taxon>
    </lineage>
</organism>
<reference evidence="2" key="1">
    <citation type="submission" date="2009-08" db="EMBL/GenBank/DDBJ databases">
        <title>Annotation of Salpingoeca rosetta.</title>
        <authorList>
            <consortium name="The Broad Institute Genome Sequencing Platform"/>
            <person name="Russ C."/>
            <person name="Cuomo C."/>
            <person name="Burger G."/>
            <person name="Gray M.W."/>
            <person name="Holland P.W.H."/>
            <person name="King N."/>
            <person name="Lang F.B.F."/>
            <person name="Roger A.J."/>
            <person name="Ruiz-Trillo I."/>
            <person name="Young S.K."/>
            <person name="Zeng Q."/>
            <person name="Gargeya S."/>
            <person name="Alvarado L."/>
            <person name="Berlin A."/>
            <person name="Chapman S.B."/>
            <person name="Chen Z."/>
            <person name="Freedman E."/>
            <person name="Gellesch M."/>
            <person name="Goldberg J."/>
            <person name="Griggs A."/>
            <person name="Gujja S."/>
            <person name="Heilman E."/>
            <person name="Heiman D."/>
            <person name="Howarth C."/>
            <person name="Mehta T."/>
            <person name="Neiman D."/>
            <person name="Pearson M."/>
            <person name="Roberts A."/>
            <person name="Saif S."/>
            <person name="Shea T."/>
            <person name="Shenoy N."/>
            <person name="Sisk P."/>
            <person name="Stolte C."/>
            <person name="Sykes S."/>
            <person name="White J."/>
            <person name="Yandava C."/>
            <person name="Haas B."/>
            <person name="Nusbaum C."/>
            <person name="Birren B."/>
        </authorList>
    </citation>
    <scope>NUCLEOTIDE SEQUENCE [LARGE SCALE GENOMIC DNA]</scope>
    <source>
        <strain evidence="2">ATCC 50818</strain>
    </source>
</reference>
<evidence type="ECO:0000259" key="1">
    <source>
        <dbReference type="Pfam" id="PF18599"/>
    </source>
</evidence>
<evidence type="ECO:0000313" key="3">
    <source>
        <dbReference type="Proteomes" id="UP000007799"/>
    </source>
</evidence>
<dbReference type="Proteomes" id="UP000007799">
    <property type="component" value="Unassembled WGS sequence"/>
</dbReference>
<accession>F2ULT6</accession>
<proteinExistence type="predicted"/>